<dbReference type="PANTHER" id="PTHR35936:SF19">
    <property type="entry name" value="AMINO-ACID-BINDING PROTEIN YXEM-RELATED"/>
    <property type="match status" value="1"/>
</dbReference>
<dbReference type="KEGG" id="fso:Fsol_00452"/>
<protein>
    <submittedName>
        <fullName evidence="3">Putative aminoacid ABC-transporter periplasmic substrate-binding protein</fullName>
    </submittedName>
</protein>
<dbReference type="CDD" id="cd13530">
    <property type="entry name" value="PBP2_peptides_like"/>
    <property type="match status" value="1"/>
</dbReference>
<dbReference type="PROSITE" id="PS51257">
    <property type="entry name" value="PROKAR_LIPOPROTEIN"/>
    <property type="match status" value="1"/>
</dbReference>
<dbReference type="SUPFAM" id="SSF53850">
    <property type="entry name" value="Periplasmic binding protein-like II"/>
    <property type="match status" value="1"/>
</dbReference>
<keyword evidence="4" id="KW-1185">Reference proteome</keyword>
<sequence>MNRIFTLFALLIGVPFFISGCGNHDDDTISVAVSSHLPPFTFIEYGQLRGFEIDLITVAARKMGKSVAVKDVGTFDNMFSFVKSGKADVAVGAITIEDAQANSTFHSISYMSGQLGVVLKKGVSLDNINSFIGRNISTQEGVIYEKWAKENFRDSIITKRGNLRISAEELEEEKIQMIVTNLHTACRISRRSYWLYCESIPNTTHEYVIITKNDDKFIKELNATLHKMQEDGEMETIIKRWRMDAEHQCVNSNVN</sequence>
<dbReference type="SMART" id="SM00062">
    <property type="entry name" value="PBPb"/>
    <property type="match status" value="1"/>
</dbReference>
<proteinExistence type="predicted"/>
<evidence type="ECO:0000259" key="2">
    <source>
        <dbReference type="SMART" id="SM00062"/>
    </source>
</evidence>
<evidence type="ECO:0000256" key="1">
    <source>
        <dbReference type="ARBA" id="ARBA00022729"/>
    </source>
</evidence>
<dbReference type="AlphaFoldDB" id="A0A2U8BSD5"/>
<dbReference type="Proteomes" id="UP000244519">
    <property type="component" value="Chromosome"/>
</dbReference>
<organism evidence="3 4">
    <name type="scientific">Candidatus Fokinia solitaria</name>
    <dbReference type="NCBI Taxonomy" id="1802984"/>
    <lineage>
        <taxon>Bacteria</taxon>
        <taxon>Pseudomonadati</taxon>
        <taxon>Pseudomonadota</taxon>
        <taxon>Alphaproteobacteria</taxon>
        <taxon>Rickettsiales</taxon>
        <taxon>Candidatus Midichloriaceae</taxon>
        <taxon>Candidatus Fokinia</taxon>
    </lineage>
</organism>
<evidence type="ECO:0000313" key="4">
    <source>
        <dbReference type="Proteomes" id="UP000244519"/>
    </source>
</evidence>
<reference evidence="3 4" key="1">
    <citation type="journal article" date="2018" name="Genome Biol. Evol.">
        <title>The Genome Sequence of "Candidatus Fokinia solitaria": Insights on Reductive Evolution in Rickettsiales.</title>
        <authorList>
            <person name="Floriano A.M."/>
            <person name="Castelli M."/>
            <person name="Krenek S."/>
            <person name="Berendonk T.U."/>
            <person name="Bazzocchi C."/>
            <person name="Petroni G."/>
            <person name="Sassera D."/>
        </authorList>
    </citation>
    <scope>NUCLEOTIDE SEQUENCE [LARGE SCALE GENOMIC DNA]</scope>
    <source>
        <strain evidence="3">Rio ETE_ALG 3VII</strain>
    </source>
</reference>
<accession>A0A2U8BSD5</accession>
<evidence type="ECO:0000313" key="3">
    <source>
        <dbReference type="EMBL" id="AWD33247.1"/>
    </source>
</evidence>
<keyword evidence="1" id="KW-0732">Signal</keyword>
<gene>
    <name evidence="3" type="ORF">Fsol_00452</name>
</gene>
<dbReference type="PANTHER" id="PTHR35936">
    <property type="entry name" value="MEMBRANE-BOUND LYTIC MUREIN TRANSGLYCOSYLASE F"/>
    <property type="match status" value="1"/>
</dbReference>
<dbReference type="InterPro" id="IPR001638">
    <property type="entry name" value="Solute-binding_3/MltF_N"/>
</dbReference>
<dbReference type="RefSeq" id="WP_108673269.1">
    <property type="nucleotide sequence ID" value="NZ_CP025989.1"/>
</dbReference>
<name>A0A2U8BSD5_9RICK</name>
<dbReference type="OrthoDB" id="9814231at2"/>
<feature type="domain" description="Solute-binding protein family 3/N-terminal" evidence="2">
    <location>
        <begin position="28"/>
        <end position="244"/>
    </location>
</feature>
<dbReference type="Gene3D" id="3.40.190.10">
    <property type="entry name" value="Periplasmic binding protein-like II"/>
    <property type="match status" value="2"/>
</dbReference>
<dbReference type="EMBL" id="CP025989">
    <property type="protein sequence ID" value="AWD33247.1"/>
    <property type="molecule type" value="Genomic_DNA"/>
</dbReference>
<dbReference type="Pfam" id="PF00497">
    <property type="entry name" value="SBP_bac_3"/>
    <property type="match status" value="1"/>
</dbReference>